<feature type="domain" description="Glycosyltransferase 2-like" evidence="1">
    <location>
        <begin position="12"/>
        <end position="177"/>
    </location>
</feature>
<dbReference type="PANTHER" id="PTHR43685:SF2">
    <property type="entry name" value="GLYCOSYLTRANSFERASE 2-LIKE DOMAIN-CONTAINING PROTEIN"/>
    <property type="match status" value="1"/>
</dbReference>
<dbReference type="Pfam" id="PF00535">
    <property type="entry name" value="Glycos_transf_2"/>
    <property type="match status" value="1"/>
</dbReference>
<dbReference type="PANTHER" id="PTHR43685">
    <property type="entry name" value="GLYCOSYLTRANSFERASE"/>
    <property type="match status" value="1"/>
</dbReference>
<keyword evidence="3" id="KW-1185">Reference proteome</keyword>
<dbReference type="RefSeq" id="WP_345508699.1">
    <property type="nucleotide sequence ID" value="NZ_BAABIW010000024.1"/>
</dbReference>
<dbReference type="Proteomes" id="UP001500427">
    <property type="component" value="Unassembled WGS sequence"/>
</dbReference>
<dbReference type="InterPro" id="IPR001173">
    <property type="entry name" value="Glyco_trans_2-like"/>
</dbReference>
<dbReference type="InterPro" id="IPR050834">
    <property type="entry name" value="Glycosyltransf_2"/>
</dbReference>
<evidence type="ECO:0000313" key="2">
    <source>
        <dbReference type="EMBL" id="GAA5033769.1"/>
    </source>
</evidence>
<accession>A0ABP9JJ28</accession>
<sequence length="326" mass="34884">MDPTPDPRPAVSVIMPLLNEERHLRDAVAMILAQDYSGPLEVVLALGPSTDRTDEVAAAVAAADPRVRLVPNPSGRTPDGLNAAIGAATGEVIVRVDGHAEIPDDYISVAVAELLRVGADNVGGIMDARGTTDFERAVACAMRSPLGVGSARFHTGGEAGEADTVYLGVFRRAALERVGGYDPHFARAQDWEMNHRIRETGGTVWFTPALKVTYRPRASVKALARQYFHYGRWRRVVARHHEGTINPRYLAPPTMVGVTTAAAVIGFFWHPAWAVPAAYAAGVAAGGLAISRGESPATRAATPLVLATMHWSWGVGFLTSPSRLQR</sequence>
<proteinExistence type="predicted"/>
<dbReference type="CDD" id="cd02525">
    <property type="entry name" value="Succinoglycan_BP_ExoA"/>
    <property type="match status" value="1"/>
</dbReference>
<comment type="caution">
    <text evidence="2">The sequence shown here is derived from an EMBL/GenBank/DDBJ whole genome shotgun (WGS) entry which is preliminary data.</text>
</comment>
<dbReference type="EMBL" id="BAABIW010000024">
    <property type="protein sequence ID" value="GAA5033769.1"/>
    <property type="molecule type" value="Genomic_DNA"/>
</dbReference>
<dbReference type="Gene3D" id="3.90.550.10">
    <property type="entry name" value="Spore Coat Polysaccharide Biosynthesis Protein SpsA, Chain A"/>
    <property type="match status" value="1"/>
</dbReference>
<organism evidence="2 3">
    <name type="scientific">Terrabacter aeriphilus</name>
    <dbReference type="NCBI Taxonomy" id="515662"/>
    <lineage>
        <taxon>Bacteria</taxon>
        <taxon>Bacillati</taxon>
        <taxon>Actinomycetota</taxon>
        <taxon>Actinomycetes</taxon>
        <taxon>Micrococcales</taxon>
        <taxon>Intrasporangiaceae</taxon>
        <taxon>Terrabacter</taxon>
    </lineage>
</organism>
<reference evidence="3" key="1">
    <citation type="journal article" date="2019" name="Int. J. Syst. Evol. Microbiol.">
        <title>The Global Catalogue of Microorganisms (GCM) 10K type strain sequencing project: providing services to taxonomists for standard genome sequencing and annotation.</title>
        <authorList>
            <consortium name="The Broad Institute Genomics Platform"/>
            <consortium name="The Broad Institute Genome Sequencing Center for Infectious Disease"/>
            <person name="Wu L."/>
            <person name="Ma J."/>
        </authorList>
    </citation>
    <scope>NUCLEOTIDE SEQUENCE [LARGE SCALE GENOMIC DNA]</scope>
    <source>
        <strain evidence="3">JCM 17687</strain>
    </source>
</reference>
<dbReference type="SUPFAM" id="SSF53448">
    <property type="entry name" value="Nucleotide-diphospho-sugar transferases"/>
    <property type="match status" value="1"/>
</dbReference>
<dbReference type="InterPro" id="IPR029044">
    <property type="entry name" value="Nucleotide-diphossugar_trans"/>
</dbReference>
<protein>
    <recommendedName>
        <fullName evidence="1">Glycosyltransferase 2-like domain-containing protein</fullName>
    </recommendedName>
</protein>
<evidence type="ECO:0000313" key="3">
    <source>
        <dbReference type="Proteomes" id="UP001500427"/>
    </source>
</evidence>
<gene>
    <name evidence="2" type="ORF">GCM10023258_33910</name>
</gene>
<evidence type="ECO:0000259" key="1">
    <source>
        <dbReference type="Pfam" id="PF00535"/>
    </source>
</evidence>
<name>A0ABP9JJ28_9MICO</name>